<dbReference type="KEGG" id="dpl:KGM_214736"/>
<keyword evidence="3" id="KW-1185">Reference proteome</keyword>
<feature type="signal peptide" evidence="1">
    <location>
        <begin position="1"/>
        <end position="18"/>
    </location>
</feature>
<proteinExistence type="predicted"/>
<name>A0A212FPX4_DANPL</name>
<accession>A0A212FPX4</accession>
<dbReference type="AlphaFoldDB" id="A0A212FPX4"/>
<feature type="chain" id="PRO_5012600606" evidence="1">
    <location>
        <begin position="19"/>
        <end position="284"/>
    </location>
</feature>
<evidence type="ECO:0000256" key="1">
    <source>
        <dbReference type="SAM" id="SignalP"/>
    </source>
</evidence>
<protein>
    <submittedName>
        <fullName evidence="2">Uncharacterized protein</fullName>
    </submittedName>
</protein>
<dbReference type="Proteomes" id="UP000007151">
    <property type="component" value="Unassembled WGS sequence"/>
</dbReference>
<dbReference type="eggNOG" id="ENOG502TBXQ">
    <property type="taxonomic scope" value="Eukaryota"/>
</dbReference>
<organism evidence="2 3">
    <name type="scientific">Danaus plexippus plexippus</name>
    <dbReference type="NCBI Taxonomy" id="278856"/>
    <lineage>
        <taxon>Eukaryota</taxon>
        <taxon>Metazoa</taxon>
        <taxon>Ecdysozoa</taxon>
        <taxon>Arthropoda</taxon>
        <taxon>Hexapoda</taxon>
        <taxon>Insecta</taxon>
        <taxon>Pterygota</taxon>
        <taxon>Neoptera</taxon>
        <taxon>Endopterygota</taxon>
        <taxon>Lepidoptera</taxon>
        <taxon>Glossata</taxon>
        <taxon>Ditrysia</taxon>
        <taxon>Papilionoidea</taxon>
        <taxon>Nymphalidae</taxon>
        <taxon>Danainae</taxon>
        <taxon>Danaini</taxon>
        <taxon>Danaina</taxon>
        <taxon>Danaus</taxon>
        <taxon>Danaus</taxon>
    </lineage>
</organism>
<dbReference type="InParanoid" id="A0A212FPX4"/>
<reference evidence="2 3" key="1">
    <citation type="journal article" date="2011" name="Cell">
        <title>The monarch butterfly genome yields insights into long-distance migration.</title>
        <authorList>
            <person name="Zhan S."/>
            <person name="Merlin C."/>
            <person name="Boore J.L."/>
            <person name="Reppert S.M."/>
        </authorList>
    </citation>
    <scope>NUCLEOTIDE SEQUENCE [LARGE SCALE GENOMIC DNA]</scope>
    <source>
        <strain evidence="2">F-2</strain>
    </source>
</reference>
<evidence type="ECO:0000313" key="3">
    <source>
        <dbReference type="Proteomes" id="UP000007151"/>
    </source>
</evidence>
<keyword evidence="1" id="KW-0732">Signal</keyword>
<gene>
    <name evidence="2" type="ORF">KGM_214736</name>
</gene>
<evidence type="ECO:0000313" key="2">
    <source>
        <dbReference type="EMBL" id="OWR55760.1"/>
    </source>
</evidence>
<sequence>MYLISLCAVFCSFGPIFVVPFINCRDRNNHLRHDGGLCFEIPSWQLQTVEVDHHLDNIRNTFANSSMGRRLNRQDKVSLANREVKTYVDTVIAPFLDTYHINIQNSYQQLTNKIVKRIKDEINAALRKKQKIYTELTNLADSLKVPAMCNEERRAALTLASKHVSLIYKCTEQAKESISKMGKYAEEMISITRRHMEFALHEVGKKLSDKSISRMFRSNVTSSLKELSRAAALLGYELDLSLTNARRHNEQSCEKLSNCSIKARRFSEDSVRKLKEFMYQCVYA</sequence>
<comment type="caution">
    <text evidence="2">The sequence shown here is derived from an EMBL/GenBank/DDBJ whole genome shotgun (WGS) entry which is preliminary data.</text>
</comment>
<dbReference type="EMBL" id="AGBW02000742">
    <property type="protein sequence ID" value="OWR55760.1"/>
    <property type="molecule type" value="Genomic_DNA"/>
</dbReference>